<comment type="similarity">
    <text evidence="2 11">Belongs to the WhiB family.</text>
</comment>
<keyword evidence="8 11" id="KW-0238">DNA-binding</keyword>
<feature type="binding site" evidence="11">
    <location>
        <position position="45"/>
    </location>
    <ligand>
        <name>[4Fe-4S] cluster</name>
        <dbReference type="ChEBI" id="CHEBI:49883"/>
    </ligand>
</feature>
<evidence type="ECO:0000256" key="7">
    <source>
        <dbReference type="ARBA" id="ARBA00023015"/>
    </source>
</evidence>
<dbReference type="RefSeq" id="WP_213170446.1">
    <property type="nucleotide sequence ID" value="NZ_CP070496.1"/>
</dbReference>
<feature type="binding site" evidence="11">
    <location>
        <position position="77"/>
    </location>
    <ligand>
        <name>[4Fe-4S] cluster</name>
        <dbReference type="ChEBI" id="CHEBI:49883"/>
    </ligand>
</feature>
<evidence type="ECO:0000256" key="10">
    <source>
        <dbReference type="ARBA" id="ARBA00023163"/>
    </source>
</evidence>
<dbReference type="GO" id="GO:0003677">
    <property type="term" value="F:DNA binding"/>
    <property type="evidence" value="ECO:0007669"/>
    <property type="project" value="UniProtKB-UniRule"/>
</dbReference>
<dbReference type="Pfam" id="PF02467">
    <property type="entry name" value="Whib"/>
    <property type="match status" value="1"/>
</dbReference>
<dbReference type="AlphaFoldDB" id="A0A895XM12"/>
<evidence type="ECO:0000256" key="11">
    <source>
        <dbReference type="HAMAP-Rule" id="MF_01479"/>
    </source>
</evidence>
<gene>
    <name evidence="11" type="primary">whiB</name>
    <name evidence="13" type="ORF">JQS30_11710</name>
</gene>
<name>A0A895XM12_9ACTN</name>
<dbReference type="GO" id="GO:0005737">
    <property type="term" value="C:cytoplasm"/>
    <property type="evidence" value="ECO:0007669"/>
    <property type="project" value="UniProtKB-SubCell"/>
</dbReference>
<comment type="PTM">
    <text evidence="11">Upon Fe-S cluster removal intramolecular disulfide bonds are formed.</text>
</comment>
<dbReference type="GO" id="GO:0045892">
    <property type="term" value="P:negative regulation of DNA-templated transcription"/>
    <property type="evidence" value="ECO:0007669"/>
    <property type="project" value="TreeGrafter"/>
</dbReference>
<evidence type="ECO:0000313" key="13">
    <source>
        <dbReference type="EMBL" id="QSB04449.1"/>
    </source>
</evidence>
<keyword evidence="5 11" id="KW-0408">Iron</keyword>
<keyword evidence="6 11" id="KW-0411">Iron-sulfur</keyword>
<evidence type="ECO:0000256" key="5">
    <source>
        <dbReference type="ARBA" id="ARBA00023004"/>
    </source>
</evidence>
<evidence type="ECO:0000256" key="9">
    <source>
        <dbReference type="ARBA" id="ARBA00023157"/>
    </source>
</evidence>
<feature type="domain" description="4Fe-4S Wbl-type" evidence="12">
    <location>
        <begin position="44"/>
        <end position="101"/>
    </location>
</feature>
<keyword evidence="7 11" id="KW-0805">Transcription regulation</keyword>
<dbReference type="InterPro" id="IPR003482">
    <property type="entry name" value="Whib"/>
</dbReference>
<evidence type="ECO:0000256" key="1">
    <source>
        <dbReference type="ARBA" id="ARBA00004496"/>
    </source>
</evidence>
<evidence type="ECO:0000259" key="12">
    <source>
        <dbReference type="PROSITE" id="PS51674"/>
    </source>
</evidence>
<dbReference type="InterPro" id="IPR034768">
    <property type="entry name" value="4FE4S_WBL"/>
</dbReference>
<keyword evidence="9 11" id="KW-1015">Disulfide bond</keyword>
<comment type="cofactor">
    <cofactor evidence="11">
        <name>[4Fe-4S] cluster</name>
        <dbReference type="ChEBI" id="CHEBI:49883"/>
    </cofactor>
    <text evidence="11">Binds 1 [4Fe-4S] cluster per subunit. Following nitrosylation of the [4Fe-4S] cluster binds 1 [4Fe-8(NO)] cluster per subunit.</text>
</comment>
<evidence type="ECO:0000256" key="2">
    <source>
        <dbReference type="ARBA" id="ARBA00006597"/>
    </source>
</evidence>
<dbReference type="GO" id="GO:0035731">
    <property type="term" value="F:dinitrosyl-iron complex binding"/>
    <property type="evidence" value="ECO:0007669"/>
    <property type="project" value="UniProtKB-UniRule"/>
</dbReference>
<feature type="binding site" evidence="11">
    <location>
        <position position="68"/>
    </location>
    <ligand>
        <name>[4Fe-4S] cluster</name>
        <dbReference type="ChEBI" id="CHEBI:49883"/>
    </ligand>
</feature>
<evidence type="ECO:0000256" key="8">
    <source>
        <dbReference type="ARBA" id="ARBA00023125"/>
    </source>
</evidence>
<keyword evidence="3 11" id="KW-0004">4Fe-4S</keyword>
<dbReference type="PANTHER" id="PTHR38839">
    <property type="entry name" value="TRANSCRIPTIONAL REGULATOR WHID-RELATED"/>
    <property type="match status" value="1"/>
</dbReference>
<evidence type="ECO:0000256" key="4">
    <source>
        <dbReference type="ARBA" id="ARBA00022723"/>
    </source>
</evidence>
<evidence type="ECO:0000313" key="14">
    <source>
        <dbReference type="Proteomes" id="UP000662939"/>
    </source>
</evidence>
<keyword evidence="11" id="KW-0963">Cytoplasm</keyword>
<dbReference type="Proteomes" id="UP000662939">
    <property type="component" value="Chromosome"/>
</dbReference>
<dbReference type="EMBL" id="CP070496">
    <property type="protein sequence ID" value="QSB04449.1"/>
    <property type="molecule type" value="Genomic_DNA"/>
</dbReference>
<dbReference type="GO" id="GO:0047134">
    <property type="term" value="F:protein-disulfide reductase [NAD(P)H] activity"/>
    <property type="evidence" value="ECO:0007669"/>
    <property type="project" value="TreeGrafter"/>
</dbReference>
<keyword evidence="4 11" id="KW-0479">Metal-binding</keyword>
<evidence type="ECO:0000256" key="3">
    <source>
        <dbReference type="ARBA" id="ARBA00022485"/>
    </source>
</evidence>
<comment type="function">
    <text evidence="11">Acts as a transcriptional regulator. Probably redox-responsive. The apo- but not holo-form probably binds DNA.</text>
</comment>
<dbReference type="KEGG" id="nav:JQS30_11710"/>
<protein>
    <recommendedName>
        <fullName evidence="11">Transcriptional regulator WhiB</fullName>
    </recommendedName>
</protein>
<dbReference type="PROSITE" id="PS51674">
    <property type="entry name" value="4FE4S_WBL"/>
    <property type="match status" value="1"/>
</dbReference>
<accession>A0A895XM12</accession>
<evidence type="ECO:0000256" key="6">
    <source>
        <dbReference type="ARBA" id="ARBA00023014"/>
    </source>
</evidence>
<dbReference type="GO" id="GO:0051539">
    <property type="term" value="F:4 iron, 4 sulfur cluster binding"/>
    <property type="evidence" value="ECO:0007669"/>
    <property type="project" value="UniProtKB-UniRule"/>
</dbReference>
<comment type="subcellular location">
    <subcellularLocation>
        <location evidence="1 11">Cytoplasm</location>
    </subcellularLocation>
</comment>
<dbReference type="GO" id="GO:0045454">
    <property type="term" value="P:cell redox homeostasis"/>
    <property type="evidence" value="ECO:0007669"/>
    <property type="project" value="TreeGrafter"/>
</dbReference>
<comment type="PTM">
    <text evidence="11">The Fe-S cluster can be nitrosylated by nitric oxide (NO).</text>
</comment>
<dbReference type="GO" id="GO:0046872">
    <property type="term" value="F:metal ion binding"/>
    <property type="evidence" value="ECO:0007669"/>
    <property type="project" value="UniProtKB-KW"/>
</dbReference>
<organism evidence="13 14">
    <name type="scientific">Natronoglycomyces albus</name>
    <dbReference type="NCBI Taxonomy" id="2811108"/>
    <lineage>
        <taxon>Bacteria</taxon>
        <taxon>Bacillati</taxon>
        <taxon>Actinomycetota</taxon>
        <taxon>Actinomycetes</taxon>
        <taxon>Glycomycetales</taxon>
        <taxon>Glycomycetaceae</taxon>
        <taxon>Natronoglycomyces</taxon>
    </lineage>
</organism>
<dbReference type="HAMAP" id="MF_01479">
    <property type="entry name" value="WhiB"/>
    <property type="match status" value="1"/>
</dbReference>
<proteinExistence type="inferred from homology"/>
<keyword evidence="10 11" id="KW-0804">Transcription</keyword>
<sequence>MRRIRPEEVAAAHNDARLLAAIEFRSELSKRYRMSEAHWLPEGNCASVDPDFMFPPPRAKACEQLAVCEGCPVKTACLVRALESKTRFGVWGGTEPSERRVLQMAWDEWWDEVEEVDLCHLGEPVRELSSGSAQTGRDCANPTHRTAASARGSRSHCSESIDVFAAASELAGAAA</sequence>
<feature type="binding site" evidence="11">
    <location>
        <position position="71"/>
    </location>
    <ligand>
        <name>[4Fe-4S] cluster</name>
        <dbReference type="ChEBI" id="CHEBI:49883"/>
    </ligand>
</feature>
<keyword evidence="14" id="KW-1185">Reference proteome</keyword>
<reference evidence="13" key="1">
    <citation type="submission" date="2021-02" db="EMBL/GenBank/DDBJ databases">
        <title>Natronoglycomyces albus gen. nov., sp. nov, a haloalkaliphilic actinobacterium from a soda solonchak soil.</title>
        <authorList>
            <person name="Sorokin D.Y."/>
            <person name="Khijniak T.V."/>
            <person name="Zakharycheva A.P."/>
            <person name="Boueva O.V."/>
            <person name="Ariskina E.V."/>
            <person name="Hahnke R.L."/>
            <person name="Bunk B."/>
            <person name="Sproer C."/>
            <person name="Schumann P."/>
            <person name="Evtushenko L.I."/>
            <person name="Kublanov I.V."/>
        </authorList>
    </citation>
    <scope>NUCLEOTIDE SEQUENCE</scope>
    <source>
        <strain evidence="13">DSM 106290</strain>
    </source>
</reference>